<dbReference type="Gene3D" id="3.40.50.150">
    <property type="entry name" value="Vaccinia Virus protein VP39"/>
    <property type="match status" value="1"/>
</dbReference>
<gene>
    <name evidence="2" type="ORF">SAMN04489732_102333</name>
</gene>
<dbReference type="InterPro" id="IPR050508">
    <property type="entry name" value="Methyltransf_Superfamily"/>
</dbReference>
<dbReference type="GO" id="GO:0008757">
    <property type="term" value="F:S-adenosylmethionine-dependent methyltransferase activity"/>
    <property type="evidence" value="ECO:0007669"/>
    <property type="project" value="InterPro"/>
</dbReference>
<dbReference type="Proteomes" id="UP000198582">
    <property type="component" value="Unassembled WGS sequence"/>
</dbReference>
<sequence>MRARYDDIADWYEQEFLAGQGDDDPLEVGLALATLLGPGSGPCLEIGCGTGVHAETVRALGRAPVGVDLSGEMLRYAKPRLPVARADAERLPLRDGSVPAAVAVLVHTDMPGYPSVVREAARVLKPGGVFVHIGVHPCFCGGFADRSDPAALVLRRGYRERGWTTDSWTDRGLRDKVGAAHWPLPDLLSMFLDAGLVLDSFAEGGGDSPLQLSIRARKP</sequence>
<dbReference type="CDD" id="cd02440">
    <property type="entry name" value="AdoMet_MTases"/>
    <property type="match status" value="1"/>
</dbReference>
<dbReference type="GO" id="GO:0032259">
    <property type="term" value="P:methylation"/>
    <property type="evidence" value="ECO:0007669"/>
    <property type="project" value="UniProtKB-KW"/>
</dbReference>
<accession>A0A1H8SYN4</accession>
<dbReference type="InterPro" id="IPR029063">
    <property type="entry name" value="SAM-dependent_MTases_sf"/>
</dbReference>
<evidence type="ECO:0000313" key="3">
    <source>
        <dbReference type="Proteomes" id="UP000198582"/>
    </source>
</evidence>
<feature type="domain" description="Methyltransferase type 11" evidence="1">
    <location>
        <begin position="44"/>
        <end position="131"/>
    </location>
</feature>
<keyword evidence="2" id="KW-0808">Transferase</keyword>
<dbReference type="AlphaFoldDB" id="A0A1H8SYN4"/>
<evidence type="ECO:0000313" key="2">
    <source>
        <dbReference type="EMBL" id="SEO83478.1"/>
    </source>
</evidence>
<proteinExistence type="predicted"/>
<dbReference type="SUPFAM" id="SSF53335">
    <property type="entry name" value="S-adenosyl-L-methionine-dependent methyltransferases"/>
    <property type="match status" value="1"/>
</dbReference>
<reference evidence="2 3" key="1">
    <citation type="submission" date="2016-10" db="EMBL/GenBank/DDBJ databases">
        <authorList>
            <person name="de Groot N.N."/>
        </authorList>
    </citation>
    <scope>NUCLEOTIDE SEQUENCE [LARGE SCALE GENOMIC DNA]</scope>
    <source>
        <strain evidence="2 3">DSM 44993</strain>
    </source>
</reference>
<dbReference type="STRING" id="394193.SAMN04489732_102333"/>
<organism evidence="2 3">
    <name type="scientific">Amycolatopsis saalfeldensis</name>
    <dbReference type="NCBI Taxonomy" id="394193"/>
    <lineage>
        <taxon>Bacteria</taxon>
        <taxon>Bacillati</taxon>
        <taxon>Actinomycetota</taxon>
        <taxon>Actinomycetes</taxon>
        <taxon>Pseudonocardiales</taxon>
        <taxon>Pseudonocardiaceae</taxon>
        <taxon>Amycolatopsis</taxon>
    </lineage>
</organism>
<keyword evidence="3" id="KW-1185">Reference proteome</keyword>
<protein>
    <submittedName>
        <fullName evidence="2">Methyltransferase domain-containing protein</fullName>
    </submittedName>
</protein>
<keyword evidence="2" id="KW-0489">Methyltransferase</keyword>
<dbReference type="InterPro" id="IPR013216">
    <property type="entry name" value="Methyltransf_11"/>
</dbReference>
<dbReference type="Pfam" id="PF08241">
    <property type="entry name" value="Methyltransf_11"/>
    <property type="match status" value="1"/>
</dbReference>
<dbReference type="RefSeq" id="WP_091613750.1">
    <property type="nucleotide sequence ID" value="NZ_FOEF01000002.1"/>
</dbReference>
<dbReference type="EMBL" id="FOEF01000002">
    <property type="protein sequence ID" value="SEO83478.1"/>
    <property type="molecule type" value="Genomic_DNA"/>
</dbReference>
<dbReference type="OrthoDB" id="189743at2"/>
<name>A0A1H8SYN4_9PSEU</name>
<evidence type="ECO:0000259" key="1">
    <source>
        <dbReference type="Pfam" id="PF08241"/>
    </source>
</evidence>
<dbReference type="PANTHER" id="PTHR42912">
    <property type="entry name" value="METHYLTRANSFERASE"/>
    <property type="match status" value="1"/>
</dbReference>